<dbReference type="OrthoDB" id="1446682at2"/>
<dbReference type="EMBL" id="QBKQ01000002">
    <property type="protein sequence ID" value="PTX43549.1"/>
    <property type="molecule type" value="Genomic_DNA"/>
</dbReference>
<dbReference type="Proteomes" id="UP000244174">
    <property type="component" value="Unassembled WGS sequence"/>
</dbReference>
<comment type="caution">
    <text evidence="1">The sequence shown here is derived from an EMBL/GenBank/DDBJ whole genome shotgun (WGS) entry which is preliminary data.</text>
</comment>
<name>A0A2T6AIB7_9FLAO</name>
<gene>
    <name evidence="1" type="ORF">C8P64_2077</name>
</gene>
<keyword evidence="2" id="KW-1185">Reference proteome</keyword>
<accession>A0A2T6AIB7</accession>
<proteinExistence type="predicted"/>
<evidence type="ECO:0000313" key="1">
    <source>
        <dbReference type="EMBL" id="PTX43549.1"/>
    </source>
</evidence>
<dbReference type="AlphaFoldDB" id="A0A2T6AIB7"/>
<reference evidence="1 2" key="1">
    <citation type="submission" date="2018-04" db="EMBL/GenBank/DDBJ databases">
        <title>Genomic Encyclopedia of Archaeal and Bacterial Type Strains, Phase II (KMG-II): from individual species to whole genera.</title>
        <authorList>
            <person name="Goeker M."/>
        </authorList>
    </citation>
    <scope>NUCLEOTIDE SEQUENCE [LARGE SCALE GENOMIC DNA]</scope>
    <source>
        <strain evidence="1 2">DSM 23082</strain>
    </source>
</reference>
<evidence type="ECO:0000313" key="2">
    <source>
        <dbReference type="Proteomes" id="UP000244174"/>
    </source>
</evidence>
<sequence>MGRPSTKPKDLRDGYYIEVRNKNKKNGVKIRRDTKEQLQLAIEEYKKIKDVLILGRFKNGKMIEIPDLKHPK</sequence>
<protein>
    <submittedName>
        <fullName evidence="1">Uncharacterized protein</fullName>
    </submittedName>
</protein>
<organism evidence="1 2">
    <name type="scientific">Christiangramia gaetbulicola</name>
    <dbReference type="NCBI Taxonomy" id="703340"/>
    <lineage>
        <taxon>Bacteria</taxon>
        <taxon>Pseudomonadati</taxon>
        <taxon>Bacteroidota</taxon>
        <taxon>Flavobacteriia</taxon>
        <taxon>Flavobacteriales</taxon>
        <taxon>Flavobacteriaceae</taxon>
        <taxon>Christiangramia</taxon>
    </lineage>
</organism>